<sequence>MGAEALGRRLLGEVEEARLDEVLRSVSLSAQPELGEEGPFGIRPLDRLLRLFEQQQQQPPARQQHDPGSPPLGQPRATTTTTAAAPKPPPIIELTSANPGAGKTQLLYLLITHAILPRTYDGIPLSSGHAGAVVIVDTDNRFCAARLAAVARSHVWRRAQKQKKKLDPAVVNALITASLAHVHVLQPQSHAALLAALRALPAYLFAKGEGLLHGSACRPLRAVFVDSVSAFFWSLRAAEDDARVLISSGDMSGGESGKSGRSSTTTSEAYAALARELRGLSARFGCVVVTTSVASASPFASSASSSSSSSERHRHHPALRPLLPASWHAAAAGGLLRLGVERVRVRGFAPAMSVAEARAERGQRQSVVEEGRFGVWVDGWGAEAWPRGLWEGLGAMEGRGRWGFYVRGDGVVVEGEEDGGEGEEGVVEI</sequence>
<proteinExistence type="predicted"/>
<dbReference type="OrthoDB" id="420422at2759"/>
<dbReference type="SUPFAM" id="SSF52540">
    <property type="entry name" value="P-loop containing nucleoside triphosphate hydrolases"/>
    <property type="match status" value="1"/>
</dbReference>
<dbReference type="PANTHER" id="PTHR46644:SF2">
    <property type="entry name" value="DNA REPAIR PROTEIN XRCC2"/>
    <property type="match status" value="1"/>
</dbReference>
<dbReference type="PANTHER" id="PTHR46644">
    <property type="entry name" value="DNA REPAIR PROTEIN XRCC2"/>
    <property type="match status" value="1"/>
</dbReference>
<dbReference type="Proteomes" id="UP000325902">
    <property type="component" value="Unassembled WGS sequence"/>
</dbReference>
<dbReference type="GO" id="GO:0005657">
    <property type="term" value="C:replication fork"/>
    <property type="evidence" value="ECO:0007669"/>
    <property type="project" value="InterPro"/>
</dbReference>
<organism evidence="2 3">
    <name type="scientific">Lasiodiplodia theobromae</name>
    <dbReference type="NCBI Taxonomy" id="45133"/>
    <lineage>
        <taxon>Eukaryota</taxon>
        <taxon>Fungi</taxon>
        <taxon>Dikarya</taxon>
        <taxon>Ascomycota</taxon>
        <taxon>Pezizomycotina</taxon>
        <taxon>Dothideomycetes</taxon>
        <taxon>Dothideomycetes incertae sedis</taxon>
        <taxon>Botryosphaeriales</taxon>
        <taxon>Botryosphaeriaceae</taxon>
        <taxon>Lasiodiplodia</taxon>
    </lineage>
</organism>
<dbReference type="GO" id="GO:0042148">
    <property type="term" value="P:DNA strand invasion"/>
    <property type="evidence" value="ECO:0007669"/>
    <property type="project" value="TreeGrafter"/>
</dbReference>
<dbReference type="InterPro" id="IPR030547">
    <property type="entry name" value="XRCC2"/>
</dbReference>
<feature type="compositionally biased region" description="Low complexity" evidence="1">
    <location>
        <begin position="75"/>
        <end position="85"/>
    </location>
</feature>
<dbReference type="AlphaFoldDB" id="A0A5N5CTQ9"/>
<feature type="region of interest" description="Disordered" evidence="1">
    <location>
        <begin position="55"/>
        <end position="90"/>
    </location>
</feature>
<evidence type="ECO:0000313" key="3">
    <source>
        <dbReference type="Proteomes" id="UP000325902"/>
    </source>
</evidence>
<name>A0A5N5CTQ9_9PEZI</name>
<reference evidence="2 3" key="1">
    <citation type="journal article" date="2019" name="Sci. Rep.">
        <title>A multi-omics analysis of the grapevine pathogen Lasiodiplodia theobromae reveals that temperature affects the expression of virulence- and pathogenicity-related genes.</title>
        <authorList>
            <person name="Felix C."/>
            <person name="Meneses R."/>
            <person name="Goncalves M.F.M."/>
            <person name="Tilleman L."/>
            <person name="Duarte A.S."/>
            <person name="Jorrin-Novo J.V."/>
            <person name="Van de Peer Y."/>
            <person name="Deforce D."/>
            <person name="Van Nieuwerburgh F."/>
            <person name="Esteves A.C."/>
            <person name="Alves A."/>
        </authorList>
    </citation>
    <scope>NUCLEOTIDE SEQUENCE [LARGE SCALE GENOMIC DNA]</scope>
    <source>
        <strain evidence="2 3">LA-SOL3</strain>
    </source>
</reference>
<accession>A0A5N5CTQ9</accession>
<dbReference type="GO" id="GO:0033063">
    <property type="term" value="C:Rad51B-Rad51C-Rad51D-XRCC2 complex"/>
    <property type="evidence" value="ECO:0007669"/>
    <property type="project" value="InterPro"/>
</dbReference>
<evidence type="ECO:0008006" key="4">
    <source>
        <dbReference type="Google" id="ProtNLM"/>
    </source>
</evidence>
<dbReference type="InterPro" id="IPR027417">
    <property type="entry name" value="P-loop_NTPase"/>
</dbReference>
<dbReference type="GO" id="GO:0000400">
    <property type="term" value="F:four-way junction DNA binding"/>
    <property type="evidence" value="ECO:0007669"/>
    <property type="project" value="TreeGrafter"/>
</dbReference>
<protein>
    <recommendedName>
        <fullName evidence="4">DNA repair protein XRCC2-like protein</fullName>
    </recommendedName>
</protein>
<dbReference type="GO" id="GO:0000724">
    <property type="term" value="P:double-strand break repair via homologous recombination"/>
    <property type="evidence" value="ECO:0007669"/>
    <property type="project" value="InterPro"/>
</dbReference>
<keyword evidence="3" id="KW-1185">Reference proteome</keyword>
<dbReference type="Gene3D" id="3.40.50.300">
    <property type="entry name" value="P-loop containing nucleotide triphosphate hydrolases"/>
    <property type="match status" value="1"/>
</dbReference>
<dbReference type="EMBL" id="VCHE01000287">
    <property type="protein sequence ID" value="KAB2568729.1"/>
    <property type="molecule type" value="Genomic_DNA"/>
</dbReference>
<evidence type="ECO:0000256" key="1">
    <source>
        <dbReference type="SAM" id="MobiDB-lite"/>
    </source>
</evidence>
<dbReference type="GO" id="GO:0005815">
    <property type="term" value="C:microtubule organizing center"/>
    <property type="evidence" value="ECO:0007669"/>
    <property type="project" value="TreeGrafter"/>
</dbReference>
<comment type="caution">
    <text evidence="2">The sequence shown here is derived from an EMBL/GenBank/DDBJ whole genome shotgun (WGS) entry which is preliminary data.</text>
</comment>
<gene>
    <name evidence="2" type="ORF">DBV05_g12595</name>
</gene>
<evidence type="ECO:0000313" key="2">
    <source>
        <dbReference type="EMBL" id="KAB2568729.1"/>
    </source>
</evidence>